<comment type="caution">
    <text evidence="1">The sequence shown here is derived from an EMBL/GenBank/DDBJ whole genome shotgun (WGS) entry which is preliminary data.</text>
</comment>
<keyword evidence="2" id="KW-1185">Reference proteome</keyword>
<protein>
    <recommendedName>
        <fullName evidence="3">Ferric uptake regulator family protein</fullName>
    </recommendedName>
</protein>
<dbReference type="Proteomes" id="UP001143328">
    <property type="component" value="Unassembled WGS sequence"/>
</dbReference>
<sequence length="111" mass="12362">MNQPQMLRLSGLPAQHGNQRFKRILGAVGLKCSQPRLKILDVLCECSETGEALTLQQMHARLTDADVPISQLCLSQALRRMWQGGLVWRNEAHAYALVPGVLDMAEQRRAG</sequence>
<dbReference type="SUPFAM" id="SSF46785">
    <property type="entry name" value="Winged helix' DNA-binding domain"/>
    <property type="match status" value="1"/>
</dbReference>
<dbReference type="Gene3D" id="1.10.10.10">
    <property type="entry name" value="Winged helix-like DNA-binding domain superfamily/Winged helix DNA-binding domain"/>
    <property type="match status" value="1"/>
</dbReference>
<dbReference type="EMBL" id="BSFN01000023">
    <property type="protein sequence ID" value="GLK91613.1"/>
    <property type="molecule type" value="Genomic_DNA"/>
</dbReference>
<dbReference type="InterPro" id="IPR036388">
    <property type="entry name" value="WH-like_DNA-bd_sf"/>
</dbReference>
<evidence type="ECO:0008006" key="3">
    <source>
        <dbReference type="Google" id="ProtNLM"/>
    </source>
</evidence>
<proteinExistence type="predicted"/>
<evidence type="ECO:0000313" key="2">
    <source>
        <dbReference type="Proteomes" id="UP001143328"/>
    </source>
</evidence>
<accession>A0A9W6KDQ4</accession>
<dbReference type="InterPro" id="IPR036390">
    <property type="entry name" value="WH_DNA-bd_sf"/>
</dbReference>
<reference evidence="1" key="2">
    <citation type="submission" date="2023-01" db="EMBL/GenBank/DDBJ databases">
        <authorList>
            <person name="Sun Q."/>
            <person name="Evtushenko L."/>
        </authorList>
    </citation>
    <scope>NUCLEOTIDE SEQUENCE</scope>
    <source>
        <strain evidence="1">VKM B-2935</strain>
    </source>
</reference>
<gene>
    <name evidence="1" type="ORF">GCM10017655_46770</name>
</gene>
<dbReference type="AlphaFoldDB" id="A0A9W6KDQ4"/>
<evidence type="ECO:0000313" key="1">
    <source>
        <dbReference type="EMBL" id="GLK91613.1"/>
    </source>
</evidence>
<dbReference type="RefSeq" id="WP_271197870.1">
    <property type="nucleotide sequence ID" value="NZ_BSFN01000023.1"/>
</dbReference>
<name>A0A9W6KDQ4_9PSED</name>
<reference evidence="1" key="1">
    <citation type="journal article" date="2014" name="Int. J. Syst. Evol. Microbiol.">
        <title>Complete genome sequence of Corynebacterium casei LMG S-19264T (=DSM 44701T), isolated from a smear-ripened cheese.</title>
        <authorList>
            <consortium name="US DOE Joint Genome Institute (JGI-PGF)"/>
            <person name="Walter F."/>
            <person name="Albersmeier A."/>
            <person name="Kalinowski J."/>
            <person name="Ruckert C."/>
        </authorList>
    </citation>
    <scope>NUCLEOTIDE SEQUENCE</scope>
    <source>
        <strain evidence="1">VKM B-2935</strain>
    </source>
</reference>
<organism evidence="1 2">
    <name type="scientific">Pseudomonas turukhanskensis</name>
    <dbReference type="NCBI Taxonomy" id="1806536"/>
    <lineage>
        <taxon>Bacteria</taxon>
        <taxon>Pseudomonadati</taxon>
        <taxon>Pseudomonadota</taxon>
        <taxon>Gammaproteobacteria</taxon>
        <taxon>Pseudomonadales</taxon>
        <taxon>Pseudomonadaceae</taxon>
        <taxon>Pseudomonas</taxon>
    </lineage>
</organism>